<dbReference type="GO" id="GO:0005634">
    <property type="term" value="C:nucleus"/>
    <property type="evidence" value="ECO:0007669"/>
    <property type="project" value="UniProtKB-SubCell"/>
</dbReference>
<proteinExistence type="predicted"/>
<feature type="region of interest" description="Disordered" evidence="11">
    <location>
        <begin position="206"/>
        <end position="226"/>
    </location>
</feature>
<dbReference type="GO" id="GO:0006357">
    <property type="term" value="P:regulation of transcription by RNA polymerase II"/>
    <property type="evidence" value="ECO:0007669"/>
    <property type="project" value="TreeGrafter"/>
</dbReference>
<dbReference type="FunFam" id="3.30.160.60:FF:002070">
    <property type="entry name" value="Zinc finger protein"/>
    <property type="match status" value="1"/>
</dbReference>
<feature type="region of interest" description="Disordered" evidence="11">
    <location>
        <begin position="319"/>
        <end position="355"/>
    </location>
</feature>
<evidence type="ECO:0000256" key="2">
    <source>
        <dbReference type="ARBA" id="ARBA00004123"/>
    </source>
</evidence>
<comment type="subcellular location">
    <subcellularLocation>
        <location evidence="2">Nucleus</location>
    </subcellularLocation>
</comment>
<keyword evidence="3" id="KW-0479">Metal-binding</keyword>
<dbReference type="InterPro" id="IPR050589">
    <property type="entry name" value="Ikaros_C2H2-ZF"/>
</dbReference>
<keyword evidence="7" id="KW-0805">Transcription regulation</keyword>
<dbReference type="FunFam" id="3.30.160.60:FF:000176">
    <property type="entry name" value="zinc finger protein 70"/>
    <property type="match status" value="1"/>
</dbReference>
<evidence type="ECO:0000256" key="5">
    <source>
        <dbReference type="ARBA" id="ARBA00022771"/>
    </source>
</evidence>
<evidence type="ECO:0000256" key="8">
    <source>
        <dbReference type="ARBA" id="ARBA00023125"/>
    </source>
</evidence>
<evidence type="ECO:0000313" key="14">
    <source>
        <dbReference type="Proteomes" id="UP001154078"/>
    </source>
</evidence>
<dbReference type="InterPro" id="IPR000210">
    <property type="entry name" value="BTB/POZ_dom"/>
</dbReference>
<dbReference type="PROSITE" id="PS00028">
    <property type="entry name" value="ZINC_FINGER_C2H2_1"/>
    <property type="match status" value="6"/>
</dbReference>
<dbReference type="FunFam" id="3.30.160.60:FF:000624">
    <property type="entry name" value="zinc finger protein 697"/>
    <property type="match status" value="1"/>
</dbReference>
<evidence type="ECO:0000256" key="10">
    <source>
        <dbReference type="ARBA" id="ARBA00023242"/>
    </source>
</evidence>
<dbReference type="GO" id="GO:0000978">
    <property type="term" value="F:RNA polymerase II cis-regulatory region sequence-specific DNA binding"/>
    <property type="evidence" value="ECO:0007669"/>
    <property type="project" value="TreeGrafter"/>
</dbReference>
<dbReference type="CDD" id="cd18315">
    <property type="entry name" value="BTB_POZ_BAB-like"/>
    <property type="match status" value="1"/>
</dbReference>
<comment type="function">
    <text evidence="1">May be involved in transcriptional regulation.</text>
</comment>
<keyword evidence="5" id="KW-0863">Zinc-finger</keyword>
<dbReference type="SUPFAM" id="SSF54695">
    <property type="entry name" value="POZ domain"/>
    <property type="match status" value="1"/>
</dbReference>
<dbReference type="Proteomes" id="UP001154078">
    <property type="component" value="Chromosome 5"/>
</dbReference>
<evidence type="ECO:0000256" key="3">
    <source>
        <dbReference type="ARBA" id="ARBA00022723"/>
    </source>
</evidence>
<dbReference type="GO" id="GO:0003700">
    <property type="term" value="F:DNA-binding transcription factor activity"/>
    <property type="evidence" value="ECO:0007669"/>
    <property type="project" value="TreeGrafter"/>
</dbReference>
<name>A0A9P0B3B3_BRAAE</name>
<dbReference type="PANTHER" id="PTHR24404">
    <property type="entry name" value="ZINC FINGER PROTEIN"/>
    <property type="match status" value="1"/>
</dbReference>
<dbReference type="GO" id="GO:0048598">
    <property type="term" value="P:embryonic morphogenesis"/>
    <property type="evidence" value="ECO:0007669"/>
    <property type="project" value="UniProtKB-ARBA"/>
</dbReference>
<evidence type="ECO:0000259" key="12">
    <source>
        <dbReference type="PROSITE" id="PS00028"/>
    </source>
</evidence>
<dbReference type="GO" id="GO:0008270">
    <property type="term" value="F:zinc ion binding"/>
    <property type="evidence" value="ECO:0007669"/>
    <property type="project" value="UniProtKB-KW"/>
</dbReference>
<evidence type="ECO:0000256" key="11">
    <source>
        <dbReference type="SAM" id="MobiDB-lite"/>
    </source>
</evidence>
<reference evidence="13" key="1">
    <citation type="submission" date="2021-12" db="EMBL/GenBank/DDBJ databases">
        <authorList>
            <person name="King R."/>
        </authorList>
    </citation>
    <scope>NUCLEOTIDE SEQUENCE</scope>
</reference>
<feature type="domain" description="C2H2-type" evidence="12">
    <location>
        <begin position="368"/>
        <end position="388"/>
    </location>
</feature>
<dbReference type="SMART" id="SM00355">
    <property type="entry name" value="ZnF_C2H2"/>
    <property type="match status" value="7"/>
</dbReference>
<evidence type="ECO:0000256" key="1">
    <source>
        <dbReference type="ARBA" id="ARBA00003767"/>
    </source>
</evidence>
<feature type="domain" description="C2H2-type" evidence="12">
    <location>
        <begin position="454"/>
        <end position="474"/>
    </location>
</feature>
<accession>A0A9P0B3B3</accession>
<gene>
    <name evidence="13" type="ORF">MELIAE_LOCUS7520</name>
</gene>
<dbReference type="InterPro" id="IPR013087">
    <property type="entry name" value="Znf_C2H2_type"/>
</dbReference>
<dbReference type="FunFam" id="3.30.160.60:FF:002343">
    <property type="entry name" value="Zinc finger protein 33A"/>
    <property type="match status" value="1"/>
</dbReference>
<organism evidence="13 14">
    <name type="scientific">Brassicogethes aeneus</name>
    <name type="common">Rape pollen beetle</name>
    <name type="synonym">Meligethes aeneus</name>
    <dbReference type="NCBI Taxonomy" id="1431903"/>
    <lineage>
        <taxon>Eukaryota</taxon>
        <taxon>Metazoa</taxon>
        <taxon>Ecdysozoa</taxon>
        <taxon>Arthropoda</taxon>
        <taxon>Hexapoda</taxon>
        <taxon>Insecta</taxon>
        <taxon>Pterygota</taxon>
        <taxon>Neoptera</taxon>
        <taxon>Endopterygota</taxon>
        <taxon>Coleoptera</taxon>
        <taxon>Polyphaga</taxon>
        <taxon>Cucujiformia</taxon>
        <taxon>Nitidulidae</taxon>
        <taxon>Meligethinae</taxon>
        <taxon>Brassicogethes</taxon>
    </lineage>
</organism>
<dbReference type="OrthoDB" id="6077919at2759"/>
<evidence type="ECO:0000256" key="4">
    <source>
        <dbReference type="ARBA" id="ARBA00022737"/>
    </source>
</evidence>
<dbReference type="PANTHER" id="PTHR24404:SF114">
    <property type="entry name" value="KLUMPFUSS, ISOFORM B-RELATED"/>
    <property type="match status" value="1"/>
</dbReference>
<dbReference type="SMART" id="SM00225">
    <property type="entry name" value="BTB"/>
    <property type="match status" value="1"/>
</dbReference>
<dbReference type="Gene3D" id="3.30.710.10">
    <property type="entry name" value="Potassium Channel Kv1.1, Chain A"/>
    <property type="match status" value="1"/>
</dbReference>
<dbReference type="AlphaFoldDB" id="A0A9P0B3B3"/>
<evidence type="ECO:0000256" key="7">
    <source>
        <dbReference type="ARBA" id="ARBA00023015"/>
    </source>
</evidence>
<evidence type="ECO:0000256" key="9">
    <source>
        <dbReference type="ARBA" id="ARBA00023163"/>
    </source>
</evidence>
<dbReference type="EMBL" id="OV121136">
    <property type="protein sequence ID" value="CAH0556620.1"/>
    <property type="molecule type" value="Genomic_DNA"/>
</dbReference>
<evidence type="ECO:0000256" key="6">
    <source>
        <dbReference type="ARBA" id="ARBA00022833"/>
    </source>
</evidence>
<feature type="domain" description="C2H2-type" evidence="12">
    <location>
        <begin position="426"/>
        <end position="446"/>
    </location>
</feature>
<evidence type="ECO:0000313" key="13">
    <source>
        <dbReference type="EMBL" id="CAH0556620.1"/>
    </source>
</evidence>
<keyword evidence="8" id="KW-0238">DNA-binding</keyword>
<keyword evidence="9" id="KW-0804">Transcription</keyword>
<keyword evidence="10" id="KW-0539">Nucleus</keyword>
<sequence>MESVIREGALRLQTAETTCDVILNCQGHRLMAHKLILSIASPILQNLLKDDTSTPSVVILPDINSNIMSLILDYIYTGSVIIYQKILPEFLGVCHLLKLHLDRDCLEKHFKNSVDELNYRDDFKLYKPEKMFKKKEEFSDNIDVVSPELHEIYSKKNLRKLPSLLPLNAINQREKSRKLCNYVIPSPWCPRVEAVLVDPRTDCMPTERQMSPRHQEKLDENDTNNNFTSSFPRYHIQETNLNVLPHQEANYSLPQRNNVFKPSTISSSRLGLNLSYNKIERIASKLEKQKSLEIAINEVTTKKPPLEVILPTNKNISKKEKLRSRSPKCISNDSSRDGFCLSSSNEDDEKGLESGEDGKIKKIKAFTCEDCGKGFSQIRNYKYHRSIHEGTKEFAAKCPECGKVFNDRGYLSSHMKIHRDRKEYACPHCPKRFNQRVAYNMHLRIHTGVKPHECPTCGKSFSRKMLLKQHQRVHTGERPYSCPECGKTFADRSNMSLHARLHTGVKPYACTLCPKSFTKKHHLKTHMNFHTGLKPYTCQKCGLAFSQSSNMRTHYKKCILKNNNPSQSQGNPTEQSTIPQT</sequence>
<dbReference type="FunFam" id="3.30.160.60:FF:001228">
    <property type="entry name" value="Zinc finger protein 236"/>
    <property type="match status" value="1"/>
</dbReference>
<dbReference type="Pfam" id="PF00096">
    <property type="entry name" value="zf-C2H2"/>
    <property type="match status" value="7"/>
</dbReference>
<dbReference type="SUPFAM" id="SSF57667">
    <property type="entry name" value="beta-beta-alpha zinc fingers"/>
    <property type="match status" value="4"/>
</dbReference>
<keyword evidence="4" id="KW-0677">Repeat</keyword>
<feature type="domain" description="C2H2-type" evidence="12">
    <location>
        <begin position="482"/>
        <end position="502"/>
    </location>
</feature>
<dbReference type="Pfam" id="PF00651">
    <property type="entry name" value="BTB"/>
    <property type="match status" value="1"/>
</dbReference>
<dbReference type="FunFam" id="3.30.160.60:FF:000100">
    <property type="entry name" value="Zinc finger 45-like"/>
    <property type="match status" value="1"/>
</dbReference>
<feature type="domain" description="C2H2-type" evidence="12">
    <location>
        <begin position="510"/>
        <end position="530"/>
    </location>
</feature>
<dbReference type="FunFam" id="3.30.160.60:FF:000097">
    <property type="entry name" value="Zinc finger protein"/>
    <property type="match status" value="1"/>
</dbReference>
<feature type="domain" description="C2H2-type" evidence="12">
    <location>
        <begin position="398"/>
        <end position="418"/>
    </location>
</feature>
<dbReference type="InterPro" id="IPR036236">
    <property type="entry name" value="Znf_C2H2_sf"/>
</dbReference>
<dbReference type="Gene3D" id="3.30.160.60">
    <property type="entry name" value="Classic Zinc Finger"/>
    <property type="match status" value="7"/>
</dbReference>
<feature type="region of interest" description="Disordered" evidence="11">
    <location>
        <begin position="561"/>
        <end position="581"/>
    </location>
</feature>
<dbReference type="InterPro" id="IPR011333">
    <property type="entry name" value="SKP1/BTB/POZ_sf"/>
</dbReference>
<keyword evidence="14" id="KW-1185">Reference proteome</keyword>
<protein>
    <recommendedName>
        <fullName evidence="12">C2H2-type domain-containing protein</fullName>
    </recommendedName>
</protein>
<keyword evidence="6" id="KW-0862">Zinc</keyword>